<feature type="transmembrane region" description="Helical" evidence="1">
    <location>
        <begin position="375"/>
        <end position="396"/>
    </location>
</feature>
<organism evidence="2 3">
    <name type="scientific">Gluconobacter cerinus</name>
    <dbReference type="NCBI Taxonomy" id="38307"/>
    <lineage>
        <taxon>Bacteria</taxon>
        <taxon>Pseudomonadati</taxon>
        <taxon>Pseudomonadota</taxon>
        <taxon>Alphaproteobacteria</taxon>
        <taxon>Acetobacterales</taxon>
        <taxon>Acetobacteraceae</taxon>
        <taxon>Gluconobacter</taxon>
    </lineage>
</organism>
<keyword evidence="1" id="KW-1133">Transmembrane helix</keyword>
<keyword evidence="1" id="KW-0812">Transmembrane</keyword>
<dbReference type="PATRIC" id="fig|38307.3.peg.2275"/>
<dbReference type="OrthoDB" id="9808870at2"/>
<protein>
    <submittedName>
        <fullName evidence="2">HupE / UreJ protein</fullName>
    </submittedName>
</protein>
<accession>A0A1B6VJ36</accession>
<dbReference type="EMBL" id="LUTU01000009">
    <property type="protein sequence ID" value="OAJ67220.1"/>
    <property type="molecule type" value="Genomic_DNA"/>
</dbReference>
<reference evidence="2 3" key="1">
    <citation type="submission" date="2016-03" db="EMBL/GenBank/DDBJ databases">
        <title>Draft genome sequence of Gluconobacter cerinus strain CECT 9110.</title>
        <authorList>
            <person name="Sainz F."/>
            <person name="Mas A."/>
            <person name="Torija M.J."/>
        </authorList>
    </citation>
    <scope>NUCLEOTIDE SEQUENCE [LARGE SCALE GENOMIC DNA]</scope>
    <source>
        <strain evidence="2 3">CECT 9110</strain>
    </source>
</reference>
<comment type="caution">
    <text evidence="2">The sequence shown here is derived from an EMBL/GenBank/DDBJ whole genome shotgun (WGS) entry which is preliminary data.</text>
</comment>
<gene>
    <name evidence="2" type="ORF">A0123_02192</name>
</gene>
<feature type="transmembrane region" description="Helical" evidence="1">
    <location>
        <begin position="256"/>
        <end position="275"/>
    </location>
</feature>
<dbReference type="Proteomes" id="UP000077786">
    <property type="component" value="Unassembled WGS sequence"/>
</dbReference>
<dbReference type="Pfam" id="PF13795">
    <property type="entry name" value="HupE_UreJ_2"/>
    <property type="match status" value="1"/>
</dbReference>
<evidence type="ECO:0000256" key="1">
    <source>
        <dbReference type="SAM" id="Phobius"/>
    </source>
</evidence>
<dbReference type="AlphaFoldDB" id="A0A1B6VJ36"/>
<evidence type="ECO:0000313" key="3">
    <source>
        <dbReference type="Proteomes" id="UP000077786"/>
    </source>
</evidence>
<name>A0A1B6VJ36_9PROT</name>
<feature type="transmembrane region" description="Helical" evidence="1">
    <location>
        <begin position="336"/>
        <end position="363"/>
    </location>
</feature>
<dbReference type="InterPro" id="IPR032809">
    <property type="entry name" value="Put_HupE_UreJ"/>
</dbReference>
<proteinExistence type="predicted"/>
<evidence type="ECO:0000313" key="2">
    <source>
        <dbReference type="EMBL" id="OAJ67220.1"/>
    </source>
</evidence>
<feature type="transmembrane region" description="Helical" evidence="1">
    <location>
        <begin position="281"/>
        <end position="299"/>
    </location>
</feature>
<keyword evidence="1" id="KW-0472">Membrane</keyword>
<feature type="transmembrane region" description="Helical" evidence="1">
    <location>
        <begin position="232"/>
        <end position="249"/>
    </location>
</feature>
<feature type="transmembrane region" description="Helical" evidence="1">
    <location>
        <begin position="306"/>
        <end position="324"/>
    </location>
</feature>
<sequence length="402" mass="44723">MKAVSQNIFCVSGNIRKSIQVIVFAFLFLIGFPAFADPESMTRVLVSLDRPDTATVMIDMDLTVLMGDPARYYVLATGRGSQHEAEVRSIAQAITKALPLFSGNSPLHATLVTYNFSSKSRDEYMDLAADKPAHFQFEIPLPANNGPLQLRIPLGAQIDYPVAYTVQLPARHFTQTRWLDAGQHESVTFDYRGKLPTGHVDQPTGFDPDTLSWWQQLPVYLKFGFKHIVPEGTDHILFVLGLFFLGISWRKLLSQTTVFTIAHATTLFLSTYGIFDLPSRFVEPAIALSISFIGLENVFSSKLGRIRLLVVFAFGLIHGFGFASSLSEVPFPHRDFIAALIGFNFGVDAGQLFIILLATLAVGAFRNRPWFRRRIAIPASLLIAAIGLFWAVQRILAYHLLA</sequence>